<dbReference type="Gene3D" id="2.60.40.150">
    <property type="entry name" value="C2 domain"/>
    <property type="match status" value="2"/>
</dbReference>
<protein>
    <recommendedName>
        <fullName evidence="3">C2 domain-containing protein</fullName>
    </recommendedName>
</protein>
<proteinExistence type="inferred from homology"/>
<feature type="region of interest" description="Disordered" evidence="2">
    <location>
        <begin position="371"/>
        <end position="398"/>
    </location>
</feature>
<dbReference type="PANTHER" id="PTHR22972">
    <property type="entry name" value="SERINE/THREONINE PROTEIN KINASE"/>
    <property type="match status" value="1"/>
</dbReference>
<dbReference type="InterPro" id="IPR051511">
    <property type="entry name" value="MitoQC_Scaffold_Kinases"/>
</dbReference>
<accession>A0A8C6UHM9</accession>
<feature type="domain" description="C2" evidence="3">
    <location>
        <begin position="555"/>
        <end position="681"/>
    </location>
</feature>
<feature type="region of interest" description="Disordered" evidence="2">
    <location>
        <begin position="77"/>
        <end position="154"/>
    </location>
</feature>
<feature type="compositionally biased region" description="Basic and acidic residues" evidence="2">
    <location>
        <begin position="7"/>
        <end position="17"/>
    </location>
</feature>
<feature type="compositionally biased region" description="Polar residues" evidence="2">
    <location>
        <begin position="268"/>
        <end position="277"/>
    </location>
</feature>
<evidence type="ECO:0000259" key="3">
    <source>
        <dbReference type="PROSITE" id="PS50004"/>
    </source>
</evidence>
<feature type="region of interest" description="Disordered" evidence="2">
    <location>
        <begin position="227"/>
        <end position="342"/>
    </location>
</feature>
<dbReference type="Ensembl" id="ENSNMLT00000039465.1">
    <property type="protein sequence ID" value="ENSNMLP00000035433.1"/>
    <property type="gene ID" value="ENSNMLG00000021992.1"/>
</dbReference>
<reference evidence="4" key="2">
    <citation type="submission" date="2025-09" db="UniProtKB">
        <authorList>
            <consortium name="Ensembl"/>
        </authorList>
    </citation>
    <scope>IDENTIFICATION</scope>
</reference>
<organism evidence="4 5">
    <name type="scientific">Neogobius melanostomus</name>
    <name type="common">round goby</name>
    <dbReference type="NCBI Taxonomy" id="47308"/>
    <lineage>
        <taxon>Eukaryota</taxon>
        <taxon>Metazoa</taxon>
        <taxon>Chordata</taxon>
        <taxon>Craniata</taxon>
        <taxon>Vertebrata</taxon>
        <taxon>Euteleostomi</taxon>
        <taxon>Actinopterygii</taxon>
        <taxon>Neopterygii</taxon>
        <taxon>Teleostei</taxon>
        <taxon>Neoteleostei</taxon>
        <taxon>Acanthomorphata</taxon>
        <taxon>Gobiaria</taxon>
        <taxon>Gobiiformes</taxon>
        <taxon>Gobioidei</taxon>
        <taxon>Gobiidae</taxon>
        <taxon>Benthophilinae</taxon>
        <taxon>Neogobiini</taxon>
        <taxon>Neogobius</taxon>
    </lineage>
</organism>
<feature type="region of interest" description="Disordered" evidence="2">
    <location>
        <begin position="186"/>
        <end position="214"/>
    </location>
</feature>
<feature type="compositionally biased region" description="Basic residues" evidence="2">
    <location>
        <begin position="23"/>
        <end position="35"/>
    </location>
</feature>
<dbReference type="PANTHER" id="PTHR22972:SF5">
    <property type="entry name" value="INACTIVE TYROSINE-PROTEIN KINASE PEAK1"/>
    <property type="match status" value="1"/>
</dbReference>
<dbReference type="GO" id="GO:0004672">
    <property type="term" value="F:protein kinase activity"/>
    <property type="evidence" value="ECO:0007669"/>
    <property type="project" value="TreeGrafter"/>
</dbReference>
<feature type="compositionally biased region" description="Gly residues" evidence="2">
    <location>
        <begin position="376"/>
        <end position="390"/>
    </location>
</feature>
<evidence type="ECO:0000256" key="2">
    <source>
        <dbReference type="SAM" id="MobiDB-lite"/>
    </source>
</evidence>
<dbReference type="InterPro" id="IPR030537">
    <property type="entry name" value="Syt12_C2B"/>
</dbReference>
<dbReference type="SUPFAM" id="SSF49562">
    <property type="entry name" value="C2 domain (Calcium/lipid-binding domain, CaLB)"/>
    <property type="match status" value="2"/>
</dbReference>
<name>A0A8C6UHM9_9GOBI</name>
<evidence type="ECO:0000313" key="4">
    <source>
        <dbReference type="Ensembl" id="ENSNMLP00000035433.1"/>
    </source>
</evidence>
<keyword evidence="5" id="KW-1185">Reference proteome</keyword>
<reference evidence="4" key="1">
    <citation type="submission" date="2025-08" db="UniProtKB">
        <authorList>
            <consortium name="Ensembl"/>
        </authorList>
    </citation>
    <scope>IDENTIFICATION</scope>
</reference>
<comment type="similarity">
    <text evidence="1">Belongs to the protein kinase superfamily.</text>
</comment>
<dbReference type="PROSITE" id="PS50004">
    <property type="entry name" value="C2"/>
    <property type="match status" value="2"/>
</dbReference>
<dbReference type="InterPro" id="IPR000008">
    <property type="entry name" value="C2_dom"/>
</dbReference>
<feature type="domain" description="C2" evidence="3">
    <location>
        <begin position="692"/>
        <end position="825"/>
    </location>
</feature>
<evidence type="ECO:0000313" key="5">
    <source>
        <dbReference type="Proteomes" id="UP000694523"/>
    </source>
</evidence>
<dbReference type="FunFam" id="2.60.40.150:FF:000080">
    <property type="entry name" value="Putative synaptotagmin-12"/>
    <property type="match status" value="1"/>
</dbReference>
<evidence type="ECO:0000256" key="1">
    <source>
        <dbReference type="ARBA" id="ARBA00038349"/>
    </source>
</evidence>
<feature type="compositionally biased region" description="Basic and acidic residues" evidence="2">
    <location>
        <begin position="102"/>
        <end position="111"/>
    </location>
</feature>
<sequence length="830" mass="90875">MSPTRQNDGDGEGRRGNPESSKPKRWISFRSFFKRRKDDDDQKDKTEKEKGKLVGLDGTVIHMLPAPPVQQHQWFAEAKPEDPNQKPTIIFTYKPESGPGEGELRIEELRETALLNPEENLQSVSPRRTPSPSTTGGETASHVPLSVGRPRDVDYPGITPLPSKVDLGLVLGEDLVNQVLGSAAVREGSASLGEREEERSNLSHSPASSQCSATYSNLGQSRANMIPMKQPRNMKSSNDTLASLDLDDPPQRDTPPPLPKKNVPRSCTEPSLGTNKDPQLVPKPKGEAKPGGTNLSVANPLYDLDSTWETASQSSSLSSEPHRLHDQESGDSLERNHKSRPANSMSCLLAQSSAPKERKGYLSTECLAGRARTTNRGGGGSESGGGGSGGAAKHQQAPKPALYKGLDSWDEVVGRIRGLHMDTLRKLSTKCEDRFMAGQKDHLRFGTDSWSHFRLVAGKPCCEAGDAVYYTASYAKDPSVNYAIKRVAANNHRRTSTTSSRKPSLALGDIPDGFRELGHLELMDPVGLNQLNRSISTDSLSSISSIAHNFGHDFTVGQLEVTLEYEPCRQAGQGMGFLHIMLHQGKDLLEREEGDFPGCFIRVSLGPEELNVGVTRVQTNAFTVIFDERFSVPLDLSTLDEYSLRFAAFGIDADERNISAGVADLKLSDLDLTIRPFNAWLYLQDVNKAVDAVGEILLSLSYLPTAERLTVVVAKCKNLVWTNGKTTADPFVKVYLLQDGRKISKKKTSTKRDDTNPIFNEAMIFSVPSIVLQELSLRVTVAEATDDGRGENCGHVIIGPEASGIGITHWNQMLATLRKPVSMWHPLRRT</sequence>
<feature type="compositionally biased region" description="Polar residues" evidence="2">
    <location>
        <begin position="202"/>
        <end position="214"/>
    </location>
</feature>
<dbReference type="InterPro" id="IPR035892">
    <property type="entry name" value="C2_domain_sf"/>
</dbReference>
<feature type="compositionally biased region" description="Low complexity" evidence="2">
    <location>
        <begin position="125"/>
        <end position="135"/>
    </location>
</feature>
<dbReference type="FunFam" id="2.60.40.150:FF:000350">
    <property type="entry name" value="Similar to synaptotagmin XII"/>
    <property type="match status" value="1"/>
</dbReference>
<dbReference type="Proteomes" id="UP000694523">
    <property type="component" value="Unplaced"/>
</dbReference>
<dbReference type="SMART" id="SM00239">
    <property type="entry name" value="C2"/>
    <property type="match status" value="2"/>
</dbReference>
<feature type="compositionally biased region" description="Basic and acidic residues" evidence="2">
    <location>
        <begin position="36"/>
        <end position="52"/>
    </location>
</feature>
<dbReference type="Pfam" id="PF00168">
    <property type="entry name" value="C2"/>
    <property type="match status" value="2"/>
</dbReference>
<feature type="compositionally biased region" description="Basic and acidic residues" evidence="2">
    <location>
        <begin position="320"/>
        <end position="336"/>
    </location>
</feature>
<feature type="region of interest" description="Disordered" evidence="2">
    <location>
        <begin position="1"/>
        <end position="58"/>
    </location>
</feature>
<dbReference type="AlphaFoldDB" id="A0A8C6UHM9"/>
<dbReference type="CDD" id="cd08406">
    <property type="entry name" value="C2B_Synaptotagmin-12"/>
    <property type="match status" value="1"/>
</dbReference>